<proteinExistence type="predicted"/>
<feature type="domain" description="Csf1 N-terminal" evidence="3">
    <location>
        <begin position="186"/>
        <end position="747"/>
    </location>
</feature>
<dbReference type="Pfam" id="PF21678">
    <property type="entry name" value="Csf1_N"/>
    <property type="match status" value="1"/>
</dbReference>
<feature type="transmembrane region" description="Helical" evidence="2">
    <location>
        <begin position="24"/>
        <end position="44"/>
    </location>
</feature>
<keyword evidence="2" id="KW-0812">Transmembrane</keyword>
<dbReference type="Proteomes" id="UP001211065">
    <property type="component" value="Unassembled WGS sequence"/>
</dbReference>
<comment type="caution">
    <text evidence="4">The sequence shown here is derived from an EMBL/GenBank/DDBJ whole genome shotgun (WGS) entry which is preliminary data.</text>
</comment>
<dbReference type="PANTHER" id="PTHR32085">
    <property type="entry name" value="PROTEIN CSF1"/>
    <property type="match status" value="1"/>
</dbReference>
<name>A0AAD5U3T6_9FUNG</name>
<reference evidence="4" key="1">
    <citation type="submission" date="2020-05" db="EMBL/GenBank/DDBJ databases">
        <title>Phylogenomic resolution of chytrid fungi.</title>
        <authorList>
            <person name="Stajich J.E."/>
            <person name="Amses K."/>
            <person name="Simmons R."/>
            <person name="Seto K."/>
            <person name="Myers J."/>
            <person name="Bonds A."/>
            <person name="Quandt C.A."/>
            <person name="Barry K."/>
            <person name="Liu P."/>
            <person name="Grigoriev I."/>
            <person name="Longcore J.E."/>
            <person name="James T.Y."/>
        </authorList>
    </citation>
    <scope>NUCLEOTIDE SEQUENCE</scope>
    <source>
        <strain evidence="4">JEL0476</strain>
    </source>
</reference>
<dbReference type="GO" id="GO:0016020">
    <property type="term" value="C:membrane"/>
    <property type="evidence" value="ECO:0007669"/>
    <property type="project" value="InterPro"/>
</dbReference>
<accession>A0AAD5U3T6</accession>
<evidence type="ECO:0000256" key="1">
    <source>
        <dbReference type="SAM" id="MobiDB-lite"/>
    </source>
</evidence>
<keyword evidence="2" id="KW-1133">Transmembrane helix</keyword>
<keyword evidence="2" id="KW-0472">Membrane</keyword>
<evidence type="ECO:0000313" key="4">
    <source>
        <dbReference type="EMBL" id="KAJ3223507.1"/>
    </source>
</evidence>
<sequence length="3116" mass="358252">MSVNNIQIPLPFGDFNDADPIVKYWTFVLYCFIVAIAAIFYIFYSNRVIGQIASWIINFVTWRKYNCYIDIEALSFAPLNGKLLFRNLRYHSRNQSFLVIRGYIEFRFWLSAVKSEDEFSEDNVNKNLQENPPCRIKIRLDGFEWFIYNRSAAYDNLRDIINKDGNPNEIVETLAENFLPHVNKHAKHRFLRDVLPVHIVSDEGAIILGNSDLPTILTMSYKKLDGIYGTCRAPSYLDYYRAKFISKINTVKILSRTNVDYKEPTLNDIARTRDLLKKSIFSRLKSFFKSKDTLPRQSEEILLQNISNSNIEHHSWSGLARYRMNEVPLMRRKLLFKEYAKVKEFLESEELLLTYFSDVPGPYFPIDETEPVPCWGIDLVVNDGFVHYGPWNNRQRAFMQNFFFPPNYQNSGITQRPTSTEQLRILEKFKINVEFNGLTTCRIPFREQTKDYQYFDTISQDEINLRGSGRPYGWIDLKFTNRSSIQFDIPLVIDKSGYNMGFNVNLQNLMINTSLNYSNLLETSCLLIYGDLQFPIEWNESRLWDFSVSIQESNIWLLRDHITLVTDLIKDFSSPSLGLDYFVPIEYKVNFELLNSSIWLCCNYDNVIDHHNDVGENIYLVLSMKNLNGCLSLPFFSYEPDNNEIGFELMLNEISLRFSFPLTTTFGSSLTESSKDIGIIKSINLRGTYLIHRLVSKGNTDVLSIECSIEDIRLQVFGFLIRFFIIFVENYLSAFTSNHITSYEYKKRNQDPSRYLLLKKLQCESSGPSNILDLVLSVFLNNILISVPSGLFENSESVLLRSTQIQLFLRNTSTFQDTVCTLHKLFGPLPEGKAYGTDWRINFGQITGQFPLTFLVIIRKCAGSFLYHFWDKDNQLGDPVSNPFLNTIYVNFEKVNVNLSSMENNINVSLTHGLKLHTDNLASFEWTDRTYVEIPDIVITGLGCGLVEIRRTLPQDYVEVFKLEAGISFCLFKRTPDWEEKKTKQKSFIEENDQDTKRLQFLFLERNLPISKEYSEIFFPAFVPPFWLSPKQGVTLTQNESKSFNDRDANYNFTTDTHSFFIRDDISVPSPSQHKSSINIYQKLQFMRKVNDPFFDELGPAMATFYNEEKIRMNSATEEAYDNFDFNCYGETEFFKDLLMDDVVDPNFVYSFKSTKSLKLMAMPAFLTVLTSFFKSTEELENDATLDSFADSIQFSLIKELLSSSHFNFENSYFLLNIPKLHIQLIQDMSFSSDTENFLSEVDKQTMNELLENSFTSFDIIFEDLKVNSLQMKDLKLKEICEFRLFLNSKLMRLSGCFLGTMSSAGIEGIKVESFPEKKDLPTFLDISLNTLELIIERNKLEFNSNLNTNDLIIVAINQIPEILYGSIFSWFKNAGILSSRVNSSSLKLYWQRKLLLGSLSELEKHLDINENLPLIRKKFHDAAYQSDLSWKLIYFLRRSLRSLDDEENKILKSNLSNILSCSISIIQDGQLFHKFCDNLIKYNIFRDCKDNLFVRGLFEIQYIEHTDAKESSQKRINFHSKNNIVQFILFRNQLEASSFSVKKNFISLNFTQLEHINENNEAIKYMDCLFNADFTEVNIEIKVLKWLKTSKLDKPVTSPRTSRKNITPFIYSGVIKVKQFSLLAEVHNVKFFSKLEDFLFNVSSFNSKIGLKILTAAGDLSSQNVTHEQLAKIFSVNFGLLNLNITENLRTTTVLGEVELREVFATSSYCEKNNSFWNKVVAALLIESIVLTVPHSILKFHMFFERLADEIIPRYSYLYTKLLKEISFEGSATVHKNTGKKSHLDYLGFQTEIKRLRIDADIITSLDVCYYAEGLVLLLDRSFYYVKNDDNSWSRSFVKSDYSGKLIRHTINFTAAEEQPSSVLLPSFTSLGSYLLPEKLNCDATFNAVFSLGVFKTAVEVGVIDQFLTTQSVLGNEFNDIIEIFMFYRRKRKEKVGASLNSEEMPIQQTQQVLRFSVRLEIEGISIEANSPSSNLIFTSGNFDGFVTNTYNPVTNSEIDLNKFKSTVYWCINATGISLLFDHRLNKRSSFDTKYSNSEFYNLAYITIDVVAQNFEETKDEIFEFSPSQNLFILIKKVHGVMQPNALVLLADFFIFYERELEKKSKKKENELLKLKENTKRLMKGLNIKPRKLSIKESSFFSSSNTFFKIQNVGIAVPLREVDSSNLDDHPPVFLLASESLKIISKRFEIGESQISDASIQFIDQFDLRNSAHFKGSLSKSSNYCHLKNVTLEAQYLTWENDKHKKNLTVIGSIKGFELEIDVSISEKIGDLLYIYETSKEKVDLIIPQNSSPLSSPDYTSMHEFKSLSGSSNLISSEANLTPDVNQNTMGQIITYINICSKFEFEAGSCKLRLQDEAGDVLFLPAVSMDIKGNAILGNSNSSLPLEIPEDKAMHVKLTIHGSENNLQPTIVKFFDQIFEKMLISDKAAPPDISKESDAGITSTFASIRRQRYSLTFHLVLFQTILKLSCQPASKVVCLMSIQQIDFIISLVPESKSKDIGKQLLCMTGNVQNVSLSLKHQFSPEDCVLGVIPDILINSSLMNQDSASLFAIESVIPFFNFSLNLRHLQDFFSFKKIWISHRSSDKKKNKTSKLVTENIDPNPVVRQIQRDPKEAWSLRLILKVEEINLNLDMGQAIGKSSLKLRNSFLRSFTTSTLFSLYKQSLVFGIEGFQVKSEGRLSGYFNMYNFQFLSEFTSPFIIVPQEMNKSKFYATLNSKNIQAQLQYQYEKVLIGEFLNISGEISDFWENGKATVKILIKVEELNLIISQKTFPVLVQMFERIVDLIEEKSVDKILGEKSNSLNVKEEISSVFEKELSSDEDKCIEVIQVFSKLISMLEGHFEIQFGQTVATLTKYNFREPDCAQIVCNSGFLKFNHTVDLSAGDILEDVAVPNANSTVLFHTGFQIRKASSNVVLSEAKESSFEVKDWINYFKNEISSKFVLSVPKMNSVLTTSEKLNHLNQKLIEFSFVADFDGFVDIALNIGLYKYLNQLLKLYKEAFKVQKSATIKLNVNEREKENSDSLSPTSSKGESIVSSPTEASKKMNSYLFFKRGEVRFDPQLKVTGDATPWDLVEWMGLHKDEELPKLYHTLITRNLETGFHTILKLVYDDLVKLM</sequence>
<evidence type="ECO:0000313" key="5">
    <source>
        <dbReference type="Proteomes" id="UP001211065"/>
    </source>
</evidence>
<evidence type="ECO:0000256" key="2">
    <source>
        <dbReference type="SAM" id="Phobius"/>
    </source>
</evidence>
<dbReference type="EMBL" id="JADGJW010000127">
    <property type="protein sequence ID" value="KAJ3223507.1"/>
    <property type="molecule type" value="Genomic_DNA"/>
</dbReference>
<dbReference type="GO" id="GO:0006113">
    <property type="term" value="P:fermentation"/>
    <property type="evidence" value="ECO:0007669"/>
    <property type="project" value="InterPro"/>
</dbReference>
<protein>
    <recommendedName>
        <fullName evidence="3">Csf1 N-terminal domain-containing protein</fullName>
    </recommendedName>
</protein>
<dbReference type="InterPro" id="IPR048636">
    <property type="entry name" value="Csf1_N"/>
</dbReference>
<feature type="region of interest" description="Disordered" evidence="1">
    <location>
        <begin position="3015"/>
        <end position="3038"/>
    </location>
</feature>
<dbReference type="InterPro" id="IPR029636">
    <property type="entry name" value="Csf1"/>
</dbReference>
<dbReference type="PANTHER" id="PTHR32085:SF3">
    <property type="entry name" value="PROTEIN CSF1"/>
    <property type="match status" value="1"/>
</dbReference>
<gene>
    <name evidence="4" type="ORF">HK099_001038</name>
</gene>
<organism evidence="4 5">
    <name type="scientific">Clydaea vesicula</name>
    <dbReference type="NCBI Taxonomy" id="447962"/>
    <lineage>
        <taxon>Eukaryota</taxon>
        <taxon>Fungi</taxon>
        <taxon>Fungi incertae sedis</taxon>
        <taxon>Chytridiomycota</taxon>
        <taxon>Chytridiomycota incertae sedis</taxon>
        <taxon>Chytridiomycetes</taxon>
        <taxon>Lobulomycetales</taxon>
        <taxon>Lobulomycetaceae</taxon>
        <taxon>Clydaea</taxon>
    </lineage>
</organism>
<feature type="compositionally biased region" description="Polar residues" evidence="1">
    <location>
        <begin position="3022"/>
        <end position="3038"/>
    </location>
</feature>
<evidence type="ECO:0000259" key="3">
    <source>
        <dbReference type="Pfam" id="PF21678"/>
    </source>
</evidence>
<keyword evidence="5" id="KW-1185">Reference proteome</keyword>